<dbReference type="PROSITE" id="PS00893">
    <property type="entry name" value="NUDIX_BOX"/>
    <property type="match status" value="1"/>
</dbReference>
<evidence type="ECO:0000256" key="7">
    <source>
        <dbReference type="ARBA" id="ARBA00022801"/>
    </source>
</evidence>
<evidence type="ECO:0000256" key="11">
    <source>
        <dbReference type="ARBA" id="ARBA00038905"/>
    </source>
</evidence>
<keyword evidence="12" id="KW-0614">Plasmid</keyword>
<reference evidence="12 13" key="1">
    <citation type="submission" date="2022-04" db="EMBL/GenBank/DDBJ databases">
        <title>Genome sequence of C. roseum typestrain.</title>
        <authorList>
            <person name="Poehlein A."/>
            <person name="Schoch T."/>
            <person name="Duerre P."/>
            <person name="Daniel R."/>
        </authorList>
    </citation>
    <scope>NUCLEOTIDE SEQUENCE [LARGE SCALE GENOMIC DNA]</scope>
    <source>
        <strain evidence="12 13">DSM 7320</strain>
        <plasmid evidence="12 13">p330</plasmid>
    </source>
</reference>
<dbReference type="EMBL" id="CP096984">
    <property type="protein sequence ID" value="URZ13860.1"/>
    <property type="molecule type" value="Genomic_DNA"/>
</dbReference>
<evidence type="ECO:0000313" key="12">
    <source>
        <dbReference type="EMBL" id="URZ13860.1"/>
    </source>
</evidence>
<comment type="similarity">
    <text evidence="2">Belongs to the Nudix hydrolase family.</text>
</comment>
<keyword evidence="8" id="KW-0460">Magnesium</keyword>
<evidence type="ECO:0000313" key="13">
    <source>
        <dbReference type="Proteomes" id="UP000190951"/>
    </source>
</evidence>
<dbReference type="InterPro" id="IPR047127">
    <property type="entry name" value="MutT-like"/>
</dbReference>
<dbReference type="CDD" id="cd04693">
    <property type="entry name" value="NUDIX_Hydrolase"/>
    <property type="match status" value="1"/>
</dbReference>
<keyword evidence="13" id="KW-1185">Reference proteome</keyword>
<name>A0A1S8L0N4_9CLOT</name>
<evidence type="ECO:0000256" key="10">
    <source>
        <dbReference type="ARBA" id="ARBA00035861"/>
    </source>
</evidence>
<proteinExistence type="inferred from homology"/>
<keyword evidence="5" id="KW-0479">Metal-binding</keyword>
<dbReference type="Pfam" id="PF00293">
    <property type="entry name" value="NUDIX"/>
    <property type="match status" value="1"/>
</dbReference>
<dbReference type="PANTHER" id="PTHR47707:SF1">
    <property type="entry name" value="NUDIX HYDROLASE FAMILY PROTEIN"/>
    <property type="match status" value="1"/>
</dbReference>
<dbReference type="SUPFAM" id="SSF55811">
    <property type="entry name" value="Nudix"/>
    <property type="match status" value="1"/>
</dbReference>
<dbReference type="GO" id="GO:0006281">
    <property type="term" value="P:DNA repair"/>
    <property type="evidence" value="ECO:0007669"/>
    <property type="project" value="UniProtKB-KW"/>
</dbReference>
<dbReference type="InterPro" id="IPR020084">
    <property type="entry name" value="NUDIX_hydrolase_CS"/>
</dbReference>
<keyword evidence="3" id="KW-0515">Mutator protein</keyword>
<dbReference type="AlphaFoldDB" id="A0A1S8L0N4"/>
<evidence type="ECO:0000256" key="2">
    <source>
        <dbReference type="ARBA" id="ARBA00005582"/>
    </source>
</evidence>
<dbReference type="RefSeq" id="WP_077834629.1">
    <property type="nucleotide sequence ID" value="NZ_CP096984.1"/>
</dbReference>
<dbReference type="GO" id="GO:0046872">
    <property type="term" value="F:metal ion binding"/>
    <property type="evidence" value="ECO:0007669"/>
    <property type="project" value="UniProtKB-KW"/>
</dbReference>
<dbReference type="Gene3D" id="3.90.79.10">
    <property type="entry name" value="Nucleoside Triphosphate Pyrophosphohydrolase"/>
    <property type="match status" value="1"/>
</dbReference>
<accession>A0A1S8L0N4</accession>
<dbReference type="Proteomes" id="UP000190951">
    <property type="component" value="Plasmid p330"/>
</dbReference>
<keyword evidence="9" id="KW-0234">DNA repair</keyword>
<dbReference type="EC" id="3.6.1.55" evidence="11"/>
<comment type="cofactor">
    <cofactor evidence="1">
        <name>Mg(2+)</name>
        <dbReference type="ChEBI" id="CHEBI:18420"/>
    </cofactor>
</comment>
<dbReference type="InterPro" id="IPR015797">
    <property type="entry name" value="NUDIX_hydrolase-like_dom_sf"/>
</dbReference>
<dbReference type="GO" id="GO:0044716">
    <property type="term" value="F:8-oxo-GDP phosphatase activity"/>
    <property type="evidence" value="ECO:0007669"/>
    <property type="project" value="TreeGrafter"/>
</dbReference>
<evidence type="ECO:0000256" key="6">
    <source>
        <dbReference type="ARBA" id="ARBA00022763"/>
    </source>
</evidence>
<evidence type="ECO:0000256" key="8">
    <source>
        <dbReference type="ARBA" id="ARBA00022842"/>
    </source>
</evidence>
<geneLocation type="plasmid" evidence="12 13">
    <name>p330</name>
</geneLocation>
<protein>
    <recommendedName>
        <fullName evidence="11">8-oxo-dGTP diphosphatase</fullName>
        <ecNumber evidence="11">3.6.1.55</ecNumber>
    </recommendedName>
</protein>
<dbReference type="STRING" id="84029.CROST_34370"/>
<keyword evidence="7" id="KW-0378">Hydrolase</keyword>
<dbReference type="GO" id="GO:0006260">
    <property type="term" value="P:DNA replication"/>
    <property type="evidence" value="ECO:0007669"/>
    <property type="project" value="UniProtKB-KW"/>
</dbReference>
<keyword evidence="6" id="KW-0227">DNA damage</keyword>
<keyword evidence="4" id="KW-0235">DNA replication</keyword>
<dbReference type="InterPro" id="IPR000086">
    <property type="entry name" value="NUDIX_hydrolase_dom"/>
</dbReference>
<evidence type="ECO:0000256" key="1">
    <source>
        <dbReference type="ARBA" id="ARBA00001946"/>
    </source>
</evidence>
<evidence type="ECO:0000256" key="5">
    <source>
        <dbReference type="ARBA" id="ARBA00022723"/>
    </source>
</evidence>
<dbReference type="GO" id="GO:0044715">
    <property type="term" value="F:8-oxo-dGDP phosphatase activity"/>
    <property type="evidence" value="ECO:0007669"/>
    <property type="project" value="TreeGrafter"/>
</dbReference>
<dbReference type="GO" id="GO:0008413">
    <property type="term" value="F:8-oxo-7,8-dihydroguanosine triphosphate pyrophosphatase activity"/>
    <property type="evidence" value="ECO:0007669"/>
    <property type="project" value="TreeGrafter"/>
</dbReference>
<evidence type="ECO:0000256" key="9">
    <source>
        <dbReference type="ARBA" id="ARBA00023204"/>
    </source>
</evidence>
<organism evidence="12 13">
    <name type="scientific">Clostridium felsineum</name>
    <dbReference type="NCBI Taxonomy" id="36839"/>
    <lineage>
        <taxon>Bacteria</taxon>
        <taxon>Bacillati</taxon>
        <taxon>Bacillota</taxon>
        <taxon>Clostridia</taxon>
        <taxon>Eubacteriales</taxon>
        <taxon>Clostridiaceae</taxon>
        <taxon>Clostridium</taxon>
    </lineage>
</organism>
<dbReference type="GO" id="GO:0035539">
    <property type="term" value="F:8-oxo-7,8-dihydrodeoxyguanosine triphosphate pyrophosphatase activity"/>
    <property type="evidence" value="ECO:0007669"/>
    <property type="project" value="UniProtKB-EC"/>
</dbReference>
<gene>
    <name evidence="12" type="ORF">CROST_046380</name>
</gene>
<dbReference type="KEGG" id="crw:CROST_046380"/>
<comment type="catalytic activity">
    <reaction evidence="10">
        <text>8-oxo-dGTP + H2O = 8-oxo-dGMP + diphosphate + H(+)</text>
        <dbReference type="Rhea" id="RHEA:31575"/>
        <dbReference type="ChEBI" id="CHEBI:15377"/>
        <dbReference type="ChEBI" id="CHEBI:15378"/>
        <dbReference type="ChEBI" id="CHEBI:33019"/>
        <dbReference type="ChEBI" id="CHEBI:63224"/>
        <dbReference type="ChEBI" id="CHEBI:77896"/>
        <dbReference type="EC" id="3.6.1.55"/>
    </reaction>
</comment>
<dbReference type="PANTHER" id="PTHR47707">
    <property type="entry name" value="8-OXO-DGTP DIPHOSPHATASE"/>
    <property type="match status" value="1"/>
</dbReference>
<sequence>MSELWDLYDECRKPLNKTHIRGVPLLKGEYHIVVNIWTINRDGKILIDKRHPDKKFGGLWECTGGSVTIGEDSITGALRELDEEVGIKATPKELILIHSIRLADRFVDTYIVNKDVDIDSLVLQEEEVTEARFVTLNELDKLCLNNKIIIKERYKMYRDKIALYTR</sequence>
<evidence type="ECO:0000256" key="3">
    <source>
        <dbReference type="ARBA" id="ARBA00022457"/>
    </source>
</evidence>
<dbReference type="PROSITE" id="PS51462">
    <property type="entry name" value="NUDIX"/>
    <property type="match status" value="1"/>
</dbReference>
<evidence type="ECO:0000256" key="4">
    <source>
        <dbReference type="ARBA" id="ARBA00022705"/>
    </source>
</evidence>